<keyword evidence="3" id="KW-1185">Reference proteome</keyword>
<dbReference type="EMBL" id="KQ460474">
    <property type="protein sequence ID" value="KPJ14371.1"/>
    <property type="molecule type" value="Genomic_DNA"/>
</dbReference>
<evidence type="ECO:0000256" key="1">
    <source>
        <dbReference type="SAM" id="MobiDB-lite"/>
    </source>
</evidence>
<feature type="compositionally biased region" description="Polar residues" evidence="1">
    <location>
        <begin position="28"/>
        <end position="40"/>
    </location>
</feature>
<dbReference type="Proteomes" id="UP000053240">
    <property type="component" value="Unassembled WGS sequence"/>
</dbReference>
<name>A0A0N1PJF1_PAPMA</name>
<dbReference type="InParanoid" id="A0A0N1PJF1"/>
<feature type="region of interest" description="Disordered" evidence="1">
    <location>
        <begin position="28"/>
        <end position="49"/>
    </location>
</feature>
<proteinExistence type="predicted"/>
<organism evidence="2 3">
    <name type="scientific">Papilio machaon</name>
    <name type="common">Old World swallowtail butterfly</name>
    <dbReference type="NCBI Taxonomy" id="76193"/>
    <lineage>
        <taxon>Eukaryota</taxon>
        <taxon>Metazoa</taxon>
        <taxon>Ecdysozoa</taxon>
        <taxon>Arthropoda</taxon>
        <taxon>Hexapoda</taxon>
        <taxon>Insecta</taxon>
        <taxon>Pterygota</taxon>
        <taxon>Neoptera</taxon>
        <taxon>Endopterygota</taxon>
        <taxon>Lepidoptera</taxon>
        <taxon>Glossata</taxon>
        <taxon>Ditrysia</taxon>
        <taxon>Papilionoidea</taxon>
        <taxon>Papilionidae</taxon>
        <taxon>Papilioninae</taxon>
        <taxon>Papilio</taxon>
    </lineage>
</organism>
<evidence type="ECO:0000313" key="3">
    <source>
        <dbReference type="Proteomes" id="UP000053240"/>
    </source>
</evidence>
<reference evidence="2 3" key="1">
    <citation type="journal article" date="2015" name="Nat. Commun.">
        <title>Outbred genome sequencing and CRISPR/Cas9 gene editing in butterflies.</title>
        <authorList>
            <person name="Li X."/>
            <person name="Fan D."/>
            <person name="Zhang W."/>
            <person name="Liu G."/>
            <person name="Zhang L."/>
            <person name="Zhao L."/>
            <person name="Fang X."/>
            <person name="Chen L."/>
            <person name="Dong Y."/>
            <person name="Chen Y."/>
            <person name="Ding Y."/>
            <person name="Zhao R."/>
            <person name="Feng M."/>
            <person name="Zhu Y."/>
            <person name="Feng Y."/>
            <person name="Jiang X."/>
            <person name="Zhu D."/>
            <person name="Xiang H."/>
            <person name="Feng X."/>
            <person name="Li S."/>
            <person name="Wang J."/>
            <person name="Zhang G."/>
            <person name="Kronforst M.R."/>
            <person name="Wang W."/>
        </authorList>
    </citation>
    <scope>NUCLEOTIDE SEQUENCE [LARGE SCALE GENOMIC DNA]</scope>
    <source>
        <strain evidence="2">Ya'a_city_454_Pm</strain>
        <tissue evidence="2">Whole body</tissue>
    </source>
</reference>
<protein>
    <submittedName>
        <fullName evidence="2">Uncharacterized protein</fullName>
    </submittedName>
</protein>
<dbReference type="AlphaFoldDB" id="A0A0N1PJF1"/>
<gene>
    <name evidence="2" type="ORF">RR48_01310</name>
</gene>
<evidence type="ECO:0000313" key="2">
    <source>
        <dbReference type="EMBL" id="KPJ14371.1"/>
    </source>
</evidence>
<accession>A0A0N1PJF1</accession>
<sequence length="339" mass="38225">MTGNLHDSDSESLNESCQLEQSNIADVMSPGTSTCSSRTNASKRNKSASDYRNELIECERKKILLIEQKMASNSDQSEKCDDYHFFMSLYLKDLTDDDEEDNISLAQLAQNLRPALSTTETHEFIDVDQSIAICASATEDDTVREVQEENENEQEVSEEQFTVPTLIDGLNAVSVLRKIVLFNEEFHMQGNCDDTLIKIQRELQNVSITLIVNMYCRRGCKMQSAGTGPAPGRGRDVAVTSLKIRQAKKTNRTVKTYHSTTRLCESKNFTKTTRFRFASHRDDVDGIWRSVVLSDDGSRRQELLLYSKDAVKWLPDKNKHHVPSATAYVSVATARFGLS</sequence>